<dbReference type="EC" id="2.7.6.2" evidence="5"/>
<dbReference type="PANTHER" id="PTHR41299">
    <property type="entry name" value="THIAMINE PYROPHOSPHOKINASE"/>
    <property type="match status" value="1"/>
</dbReference>
<proteinExistence type="predicted"/>
<dbReference type="EMBL" id="FBYC01000004">
    <property type="protein sequence ID" value="CUX80203.1"/>
    <property type="molecule type" value="Genomic_DNA"/>
</dbReference>
<dbReference type="AlphaFoldDB" id="A0A0P7VYZ2"/>
<dbReference type="InterPro" id="IPR036371">
    <property type="entry name" value="TPK_B1-bd_sf"/>
</dbReference>
<keyword evidence="2" id="KW-0547">Nucleotide-binding</keyword>
<keyword evidence="3 8" id="KW-0418">Kinase</keyword>
<reference evidence="8 9" key="1">
    <citation type="submission" date="2015-09" db="EMBL/GenBank/DDBJ databases">
        <title>Identification and resolution of microdiversity through metagenomic sequencing of parallel consortia.</title>
        <authorList>
            <person name="Nelson W.C."/>
            <person name="Romine M.F."/>
            <person name="Lindemann S.R."/>
        </authorList>
    </citation>
    <scope>NUCLEOTIDE SEQUENCE [LARGE SCALE GENOMIC DNA]</scope>
    <source>
        <strain evidence="8">HL-91</strain>
    </source>
</reference>
<evidence type="ECO:0000256" key="2">
    <source>
        <dbReference type="ARBA" id="ARBA00022741"/>
    </source>
</evidence>
<evidence type="ECO:0000313" key="8">
    <source>
        <dbReference type="EMBL" id="KPP92724.1"/>
    </source>
</evidence>
<reference evidence="7 10" key="2">
    <citation type="submission" date="2016-01" db="EMBL/GenBank/DDBJ databases">
        <authorList>
            <person name="Varghese N."/>
        </authorList>
    </citation>
    <scope>NUCLEOTIDE SEQUENCE [LARGE SCALE GENOMIC DNA]</scope>
    <source>
        <strain evidence="7 10">HL-91</strain>
    </source>
</reference>
<dbReference type="InterPro" id="IPR007371">
    <property type="entry name" value="TPK_catalytic"/>
</dbReference>
<dbReference type="Proteomes" id="UP000182045">
    <property type="component" value="Unassembled WGS sequence"/>
</dbReference>
<dbReference type="PANTHER" id="PTHR41299:SF1">
    <property type="entry name" value="THIAMINE PYROPHOSPHOKINASE"/>
    <property type="match status" value="1"/>
</dbReference>
<dbReference type="InterPro" id="IPR036759">
    <property type="entry name" value="TPK_catalytic_sf"/>
</dbReference>
<dbReference type="InterPro" id="IPR053149">
    <property type="entry name" value="TPK"/>
</dbReference>
<sequence>MTLVFQTQNGVTLAGGAGFEPAVLAEALALAPDLVAADGGANQLDDLGQTPQTVIGDLDSIRPALRARLGPRVNHVPEQDSTDLDKCLRLVAAPFMIGLGFLGARTDHTLAAMTSLVRNGSARVLLLGAEDICLLAPPALTMPLEPGARVSLFPMGAVAGQSSGLEWPIDGLDFAPDARIGTSNRMAGDSLRLTVNAPRMILVLDRCCLPRLLAAILATPDWAR</sequence>
<evidence type="ECO:0000313" key="7">
    <source>
        <dbReference type="EMBL" id="CUX80203.1"/>
    </source>
</evidence>
<gene>
    <name evidence="8" type="primary">thi80</name>
    <name evidence="7" type="ORF">Ga0058931_0910</name>
    <name evidence="8" type="ORF">HLUCCA05_10035</name>
</gene>
<dbReference type="GO" id="GO:0005524">
    <property type="term" value="F:ATP binding"/>
    <property type="evidence" value="ECO:0007669"/>
    <property type="project" value="UniProtKB-KW"/>
</dbReference>
<dbReference type="CDD" id="cd07995">
    <property type="entry name" value="TPK"/>
    <property type="match status" value="1"/>
</dbReference>
<dbReference type="GO" id="GO:0004788">
    <property type="term" value="F:thiamine diphosphokinase activity"/>
    <property type="evidence" value="ECO:0007669"/>
    <property type="project" value="UniProtKB-UniRule"/>
</dbReference>
<evidence type="ECO:0000313" key="10">
    <source>
        <dbReference type="Proteomes" id="UP000182045"/>
    </source>
</evidence>
<dbReference type="Gene3D" id="3.40.50.10240">
    <property type="entry name" value="Thiamin pyrophosphokinase, catalytic domain"/>
    <property type="match status" value="1"/>
</dbReference>
<dbReference type="NCBIfam" id="TIGR01378">
    <property type="entry name" value="thi_PPkinase"/>
    <property type="match status" value="1"/>
</dbReference>
<evidence type="ECO:0000256" key="4">
    <source>
        <dbReference type="ARBA" id="ARBA00022840"/>
    </source>
</evidence>
<comment type="caution">
    <text evidence="8">The sequence shown here is derived from an EMBL/GenBank/DDBJ whole genome shotgun (WGS) entry which is preliminary data.</text>
</comment>
<accession>A0A0P7VYZ2</accession>
<dbReference type="STRING" id="1666912.Ga0058931_0910"/>
<protein>
    <recommendedName>
        <fullName evidence="5">Thiamine diphosphokinase</fullName>
        <ecNumber evidence="5">2.7.6.2</ecNumber>
    </recommendedName>
</protein>
<evidence type="ECO:0000256" key="1">
    <source>
        <dbReference type="ARBA" id="ARBA00022679"/>
    </source>
</evidence>
<evidence type="ECO:0000259" key="6">
    <source>
        <dbReference type="Pfam" id="PF04263"/>
    </source>
</evidence>
<dbReference type="EMBL" id="LJSG01000011">
    <property type="protein sequence ID" value="KPP92724.1"/>
    <property type="molecule type" value="Genomic_DNA"/>
</dbReference>
<dbReference type="SUPFAM" id="SSF63999">
    <property type="entry name" value="Thiamin pyrophosphokinase, catalytic domain"/>
    <property type="match status" value="1"/>
</dbReference>
<evidence type="ECO:0000313" key="9">
    <source>
        <dbReference type="Proteomes" id="UP000050413"/>
    </source>
</evidence>
<organism evidence="8 9">
    <name type="scientific">Roseibaca calidilacus</name>
    <dbReference type="NCBI Taxonomy" id="1666912"/>
    <lineage>
        <taxon>Bacteria</taxon>
        <taxon>Pseudomonadati</taxon>
        <taxon>Pseudomonadota</taxon>
        <taxon>Alphaproteobacteria</taxon>
        <taxon>Rhodobacterales</taxon>
        <taxon>Paracoccaceae</taxon>
        <taxon>Roseinatronobacter</taxon>
    </lineage>
</organism>
<keyword evidence="1" id="KW-0808">Transferase</keyword>
<dbReference type="Pfam" id="PF04263">
    <property type="entry name" value="TPK_catalytic"/>
    <property type="match status" value="1"/>
</dbReference>
<dbReference type="RefSeq" id="WP_072245273.1">
    <property type="nucleotide sequence ID" value="NZ_FBYC01000004.1"/>
</dbReference>
<feature type="domain" description="Thiamin pyrophosphokinase catalytic" evidence="6">
    <location>
        <begin position="33"/>
        <end position="118"/>
    </location>
</feature>
<evidence type="ECO:0000256" key="3">
    <source>
        <dbReference type="ARBA" id="ARBA00022777"/>
    </source>
</evidence>
<keyword evidence="4" id="KW-0067">ATP-binding</keyword>
<dbReference type="SUPFAM" id="SSF63862">
    <property type="entry name" value="Thiamin pyrophosphokinase, substrate-binding domain"/>
    <property type="match status" value="1"/>
</dbReference>
<keyword evidence="10" id="KW-1185">Reference proteome</keyword>
<dbReference type="GO" id="GO:0006772">
    <property type="term" value="P:thiamine metabolic process"/>
    <property type="evidence" value="ECO:0007669"/>
    <property type="project" value="UniProtKB-UniRule"/>
</dbReference>
<dbReference type="Proteomes" id="UP000050413">
    <property type="component" value="Unassembled WGS sequence"/>
</dbReference>
<dbReference type="GO" id="GO:0030975">
    <property type="term" value="F:thiamine binding"/>
    <property type="evidence" value="ECO:0007669"/>
    <property type="project" value="InterPro"/>
</dbReference>
<name>A0A0P7VYZ2_9RHOB</name>
<evidence type="ECO:0000256" key="5">
    <source>
        <dbReference type="NCBIfam" id="TIGR01378"/>
    </source>
</evidence>
<dbReference type="GO" id="GO:0016301">
    <property type="term" value="F:kinase activity"/>
    <property type="evidence" value="ECO:0007669"/>
    <property type="project" value="UniProtKB-KW"/>
</dbReference>
<dbReference type="InterPro" id="IPR006282">
    <property type="entry name" value="Thi_PPkinase"/>
</dbReference>
<dbReference type="GO" id="GO:0009229">
    <property type="term" value="P:thiamine diphosphate biosynthetic process"/>
    <property type="evidence" value="ECO:0007669"/>
    <property type="project" value="InterPro"/>
</dbReference>